<name>A0A8T0PMR1_PANVG</name>
<evidence type="ECO:0000313" key="5">
    <source>
        <dbReference type="Proteomes" id="UP000823388"/>
    </source>
</evidence>
<dbReference type="Gene3D" id="3.30.497.10">
    <property type="entry name" value="Antithrombin, subunit I, domain 2"/>
    <property type="match status" value="1"/>
</dbReference>
<evidence type="ECO:0000259" key="3">
    <source>
        <dbReference type="SMART" id="SM00093"/>
    </source>
</evidence>
<evidence type="ECO:0000256" key="2">
    <source>
        <dbReference type="RuleBase" id="RU000411"/>
    </source>
</evidence>
<protein>
    <recommendedName>
        <fullName evidence="3">Serpin domain-containing protein</fullName>
    </recommendedName>
</protein>
<dbReference type="PANTHER" id="PTHR11461:SF379">
    <property type="entry name" value="SERPIN DOMAIN-CONTAINING PROTEIN"/>
    <property type="match status" value="1"/>
</dbReference>
<sequence length="399" mass="43999">MEEAAAAARPSKKPRGTAASGLTAFAIRLAKHLADAAEGPLSIYAALALLSAGERGTTLDELCAVVERALADRSESGAPLVAFACALWHEETVALKPDYRAAAVQSYKAETHHADFFNKAKEAREEINQWVSKATKDLMTSILPPDSVDSNTALVLATAIYFKGRWSMPFANKDTETRRFQRLDGSPVRTIFMDGQGNHAVAEYDGFKVLKLAYHPYRLPHWQDKYLGGRDRNAMQQDSEERSRFSMCVFLPDDHDGLPSLVDEMASCPSFLWDHMLSKRVMVGELWLPKFKLSFSSRINDILKAMGIKAAFGEGTADLSDMLEARAGIVLEHVFHKAVIEVNQLGTETAASTACMVALKCCRYPVDFVADHPFAFFVVEEVTGVVFFMAHILDPTKSA</sequence>
<dbReference type="GO" id="GO:0004867">
    <property type="term" value="F:serine-type endopeptidase inhibitor activity"/>
    <property type="evidence" value="ECO:0007669"/>
    <property type="project" value="InterPro"/>
</dbReference>
<comment type="caution">
    <text evidence="4">The sequence shown here is derived from an EMBL/GenBank/DDBJ whole genome shotgun (WGS) entry which is preliminary data.</text>
</comment>
<dbReference type="CDD" id="cd02043">
    <property type="entry name" value="serpinP_plants"/>
    <property type="match status" value="1"/>
</dbReference>
<dbReference type="GO" id="GO:0005615">
    <property type="term" value="C:extracellular space"/>
    <property type="evidence" value="ECO:0007669"/>
    <property type="project" value="InterPro"/>
</dbReference>
<reference evidence="4" key="1">
    <citation type="submission" date="2020-05" db="EMBL/GenBank/DDBJ databases">
        <title>WGS assembly of Panicum virgatum.</title>
        <authorList>
            <person name="Lovell J.T."/>
            <person name="Jenkins J."/>
            <person name="Shu S."/>
            <person name="Juenger T.E."/>
            <person name="Schmutz J."/>
        </authorList>
    </citation>
    <scope>NUCLEOTIDE SEQUENCE</scope>
    <source>
        <strain evidence="4">AP13</strain>
    </source>
</reference>
<proteinExistence type="inferred from homology"/>
<dbReference type="EMBL" id="CM029051">
    <property type="protein sequence ID" value="KAG2562385.1"/>
    <property type="molecule type" value="Genomic_DNA"/>
</dbReference>
<dbReference type="SMART" id="SM00093">
    <property type="entry name" value="SERPIN"/>
    <property type="match status" value="1"/>
</dbReference>
<gene>
    <name evidence="4" type="ORF">PVAP13_8KG251400</name>
</gene>
<feature type="domain" description="Serpin" evidence="3">
    <location>
        <begin position="27"/>
        <end position="395"/>
    </location>
</feature>
<organism evidence="4 5">
    <name type="scientific">Panicum virgatum</name>
    <name type="common">Blackwell switchgrass</name>
    <dbReference type="NCBI Taxonomy" id="38727"/>
    <lineage>
        <taxon>Eukaryota</taxon>
        <taxon>Viridiplantae</taxon>
        <taxon>Streptophyta</taxon>
        <taxon>Embryophyta</taxon>
        <taxon>Tracheophyta</taxon>
        <taxon>Spermatophyta</taxon>
        <taxon>Magnoliopsida</taxon>
        <taxon>Liliopsida</taxon>
        <taxon>Poales</taxon>
        <taxon>Poaceae</taxon>
        <taxon>PACMAD clade</taxon>
        <taxon>Panicoideae</taxon>
        <taxon>Panicodae</taxon>
        <taxon>Paniceae</taxon>
        <taxon>Panicinae</taxon>
        <taxon>Panicum</taxon>
        <taxon>Panicum sect. Hiantes</taxon>
    </lineage>
</organism>
<dbReference type="Proteomes" id="UP000823388">
    <property type="component" value="Chromosome 8K"/>
</dbReference>
<dbReference type="Gene3D" id="2.30.39.10">
    <property type="entry name" value="Alpha-1-antitrypsin, domain 1"/>
    <property type="match status" value="1"/>
</dbReference>
<dbReference type="InterPro" id="IPR036186">
    <property type="entry name" value="Serpin_sf"/>
</dbReference>
<evidence type="ECO:0000313" key="4">
    <source>
        <dbReference type="EMBL" id="KAG2562385.1"/>
    </source>
</evidence>
<accession>A0A8T0PMR1</accession>
<dbReference type="AlphaFoldDB" id="A0A8T0PMR1"/>
<dbReference type="SUPFAM" id="SSF56574">
    <property type="entry name" value="Serpins"/>
    <property type="match status" value="1"/>
</dbReference>
<evidence type="ECO:0000256" key="1">
    <source>
        <dbReference type="ARBA" id="ARBA00009500"/>
    </source>
</evidence>
<dbReference type="PANTHER" id="PTHR11461">
    <property type="entry name" value="SERINE PROTEASE INHIBITOR, SERPIN"/>
    <property type="match status" value="1"/>
</dbReference>
<comment type="similarity">
    <text evidence="1 2">Belongs to the serpin family.</text>
</comment>
<keyword evidence="5" id="KW-1185">Reference proteome</keyword>
<dbReference type="Pfam" id="PF00079">
    <property type="entry name" value="Serpin"/>
    <property type="match status" value="1"/>
</dbReference>
<dbReference type="InterPro" id="IPR023796">
    <property type="entry name" value="Serpin_dom"/>
</dbReference>
<dbReference type="InterPro" id="IPR042185">
    <property type="entry name" value="Serpin_sf_2"/>
</dbReference>
<dbReference type="InterPro" id="IPR000215">
    <property type="entry name" value="Serpin_fam"/>
</dbReference>
<dbReference type="InterPro" id="IPR042178">
    <property type="entry name" value="Serpin_sf_1"/>
</dbReference>